<dbReference type="Gene3D" id="3.20.20.80">
    <property type="entry name" value="Glycosidases"/>
    <property type="match status" value="1"/>
</dbReference>
<dbReference type="EMBL" id="AP022610">
    <property type="protein sequence ID" value="BBZ27183.1"/>
    <property type="molecule type" value="Genomic_DNA"/>
</dbReference>
<dbReference type="Pfam" id="PF00150">
    <property type="entry name" value="Cellulase"/>
    <property type="match status" value="1"/>
</dbReference>
<dbReference type="InterPro" id="IPR001547">
    <property type="entry name" value="Glyco_hydro_5"/>
</dbReference>
<proteinExistence type="inferred from homology"/>
<dbReference type="SUPFAM" id="SSF51445">
    <property type="entry name" value="(Trans)glycosidases"/>
    <property type="match status" value="1"/>
</dbReference>
<dbReference type="PANTHER" id="PTHR12631:SF10">
    <property type="entry name" value="BETA-XYLOSIDASE-LIKE PROTEIN-RELATED"/>
    <property type="match status" value="1"/>
</dbReference>
<name>A0A7I7XDU4_9MYCO</name>
<dbReference type="GO" id="GO:0000272">
    <property type="term" value="P:polysaccharide catabolic process"/>
    <property type="evidence" value="ECO:0007669"/>
    <property type="project" value="InterPro"/>
</dbReference>
<comment type="similarity">
    <text evidence="3">Belongs to the glycosyl hydrolase 5 (cellulase A) family.</text>
</comment>
<dbReference type="PANTHER" id="PTHR12631">
    <property type="entry name" value="ALPHA-L-IDURONIDASE"/>
    <property type="match status" value="1"/>
</dbReference>
<gene>
    <name evidence="5" type="ORF">MMAD_14780</name>
</gene>
<dbReference type="GO" id="GO:0004553">
    <property type="term" value="F:hydrolase activity, hydrolyzing O-glycosyl compounds"/>
    <property type="evidence" value="ECO:0007669"/>
    <property type="project" value="InterPro"/>
</dbReference>
<reference evidence="5 6" key="1">
    <citation type="journal article" date="2019" name="Emerg. Microbes Infect.">
        <title>Comprehensive subspecies identification of 175 nontuberculous mycobacteria species based on 7547 genomic profiles.</title>
        <authorList>
            <person name="Matsumoto Y."/>
            <person name="Kinjo T."/>
            <person name="Motooka D."/>
            <person name="Nabeya D."/>
            <person name="Jung N."/>
            <person name="Uechi K."/>
            <person name="Horii T."/>
            <person name="Iida T."/>
            <person name="Fujita J."/>
            <person name="Nakamura S."/>
        </authorList>
    </citation>
    <scope>NUCLEOTIDE SEQUENCE [LARGE SCALE GENOMIC DNA]</scope>
    <source>
        <strain evidence="5 6">JCM 13574</strain>
    </source>
</reference>
<dbReference type="AlphaFoldDB" id="A0A7I7XDU4"/>
<keyword evidence="6" id="KW-1185">Reference proteome</keyword>
<protein>
    <recommendedName>
        <fullName evidence="4">Glycoside hydrolase family 5 domain-containing protein</fullName>
    </recommendedName>
</protein>
<keyword evidence="1 3" id="KW-0378">Hydrolase</keyword>
<dbReference type="InterPro" id="IPR051923">
    <property type="entry name" value="Glycosyl_Hydrolase_39"/>
</dbReference>
<organism evidence="5 6">
    <name type="scientific">Mycolicibacterium madagascariense</name>
    <dbReference type="NCBI Taxonomy" id="212765"/>
    <lineage>
        <taxon>Bacteria</taxon>
        <taxon>Bacillati</taxon>
        <taxon>Actinomycetota</taxon>
        <taxon>Actinomycetes</taxon>
        <taxon>Mycobacteriales</taxon>
        <taxon>Mycobacteriaceae</taxon>
        <taxon>Mycolicibacterium</taxon>
    </lineage>
</organism>
<accession>A0A7I7XDU4</accession>
<evidence type="ECO:0000259" key="4">
    <source>
        <dbReference type="Pfam" id="PF00150"/>
    </source>
</evidence>
<keyword evidence="2 3" id="KW-0326">Glycosidase</keyword>
<dbReference type="KEGG" id="mmag:MMAD_14780"/>
<feature type="domain" description="Glycoside hydrolase family 5" evidence="4">
    <location>
        <begin position="45"/>
        <end position="199"/>
    </location>
</feature>
<evidence type="ECO:0000256" key="1">
    <source>
        <dbReference type="ARBA" id="ARBA00022801"/>
    </source>
</evidence>
<evidence type="ECO:0000313" key="5">
    <source>
        <dbReference type="EMBL" id="BBZ27183.1"/>
    </source>
</evidence>
<dbReference type="Proteomes" id="UP000466517">
    <property type="component" value="Chromosome"/>
</dbReference>
<evidence type="ECO:0000313" key="6">
    <source>
        <dbReference type="Proteomes" id="UP000466517"/>
    </source>
</evidence>
<dbReference type="RefSeq" id="WP_163734595.1">
    <property type="nucleotide sequence ID" value="NZ_AP022610.1"/>
</dbReference>
<evidence type="ECO:0000256" key="3">
    <source>
        <dbReference type="RuleBase" id="RU361153"/>
    </source>
</evidence>
<dbReference type="InterPro" id="IPR017853">
    <property type="entry name" value="GH"/>
</dbReference>
<sequence>MTTRPRRILVRVAVSLAIVVGLALPPVGEAAPARYPAAGLGFGDGAQMTWLGAADVNRELDAVTRTGANWLRVLIPWSDVEKTRGQYDWAQTDLVVNAAVARNLKVLGVVAYTPDWARPPGSYFTAPPDDPAAYAQFAATVASRYGGQVSNWQLWNEPNYPQFFGYLDHTAARYTALVKAAYPAIKAVQPGSTVVLAGFSPIGGDESPLAYLQEMYGAGAGGSFDAAAAHPYVFPGGLGSSDATGWTEVGTLHDIMAAHGDGDKKIWLTELGAPTSTAPEGVSQQEQAKQITDVLAAAAATTFSGPAFVYSIRDTDTSNRDDNESNYGVLLTSDWQPKFSASVFAR</sequence>
<evidence type="ECO:0000256" key="2">
    <source>
        <dbReference type="ARBA" id="ARBA00023295"/>
    </source>
</evidence>